<dbReference type="STRING" id="230819.A0A5C3KTD0"/>
<dbReference type="EMBL" id="ML210218">
    <property type="protein sequence ID" value="TFK23475.1"/>
    <property type="molecule type" value="Genomic_DNA"/>
</dbReference>
<reference evidence="1 2" key="1">
    <citation type="journal article" date="2019" name="Nat. Ecol. Evol.">
        <title>Megaphylogeny resolves global patterns of mushroom evolution.</title>
        <authorList>
            <person name="Varga T."/>
            <person name="Krizsan K."/>
            <person name="Foldi C."/>
            <person name="Dima B."/>
            <person name="Sanchez-Garcia M."/>
            <person name="Sanchez-Ramirez S."/>
            <person name="Szollosi G.J."/>
            <person name="Szarkandi J.G."/>
            <person name="Papp V."/>
            <person name="Albert L."/>
            <person name="Andreopoulos W."/>
            <person name="Angelini C."/>
            <person name="Antonin V."/>
            <person name="Barry K.W."/>
            <person name="Bougher N.L."/>
            <person name="Buchanan P."/>
            <person name="Buyck B."/>
            <person name="Bense V."/>
            <person name="Catcheside P."/>
            <person name="Chovatia M."/>
            <person name="Cooper J."/>
            <person name="Damon W."/>
            <person name="Desjardin D."/>
            <person name="Finy P."/>
            <person name="Geml J."/>
            <person name="Haridas S."/>
            <person name="Hughes K."/>
            <person name="Justo A."/>
            <person name="Karasinski D."/>
            <person name="Kautmanova I."/>
            <person name="Kiss B."/>
            <person name="Kocsube S."/>
            <person name="Kotiranta H."/>
            <person name="LaButti K.M."/>
            <person name="Lechner B.E."/>
            <person name="Liimatainen K."/>
            <person name="Lipzen A."/>
            <person name="Lukacs Z."/>
            <person name="Mihaltcheva S."/>
            <person name="Morgado L.N."/>
            <person name="Niskanen T."/>
            <person name="Noordeloos M.E."/>
            <person name="Ohm R.A."/>
            <person name="Ortiz-Santana B."/>
            <person name="Ovrebo C."/>
            <person name="Racz N."/>
            <person name="Riley R."/>
            <person name="Savchenko A."/>
            <person name="Shiryaev A."/>
            <person name="Soop K."/>
            <person name="Spirin V."/>
            <person name="Szebenyi C."/>
            <person name="Tomsovsky M."/>
            <person name="Tulloss R.E."/>
            <person name="Uehling J."/>
            <person name="Grigoriev I.V."/>
            <person name="Vagvolgyi C."/>
            <person name="Papp T."/>
            <person name="Martin F.M."/>
            <person name="Miettinen O."/>
            <person name="Hibbett D.S."/>
            <person name="Nagy L.G."/>
        </authorList>
    </citation>
    <scope>NUCLEOTIDE SEQUENCE [LARGE SCALE GENOMIC DNA]</scope>
    <source>
        <strain evidence="1 2">CBS 121175</strain>
    </source>
</reference>
<evidence type="ECO:0000313" key="2">
    <source>
        <dbReference type="Proteomes" id="UP000307440"/>
    </source>
</evidence>
<evidence type="ECO:0000313" key="1">
    <source>
        <dbReference type="EMBL" id="TFK23475.1"/>
    </source>
</evidence>
<dbReference type="AlphaFoldDB" id="A0A5C3KTD0"/>
<accession>A0A5C3KTD0</accession>
<name>A0A5C3KTD0_COPMA</name>
<proteinExistence type="predicted"/>
<keyword evidence="2" id="KW-1185">Reference proteome</keyword>
<protein>
    <submittedName>
        <fullName evidence="1">Uncharacterized protein</fullName>
    </submittedName>
</protein>
<sequence>MFCLFTNAHLRGLNSEKGVVTPTLVKSPLYESRGIDILSSDAELGPEGVPKIETAMILGVLWFDA</sequence>
<organism evidence="1 2">
    <name type="scientific">Coprinopsis marcescibilis</name>
    <name type="common">Agaric fungus</name>
    <name type="synonym">Psathyrella marcescibilis</name>
    <dbReference type="NCBI Taxonomy" id="230819"/>
    <lineage>
        <taxon>Eukaryota</taxon>
        <taxon>Fungi</taxon>
        <taxon>Dikarya</taxon>
        <taxon>Basidiomycota</taxon>
        <taxon>Agaricomycotina</taxon>
        <taxon>Agaricomycetes</taxon>
        <taxon>Agaricomycetidae</taxon>
        <taxon>Agaricales</taxon>
        <taxon>Agaricineae</taxon>
        <taxon>Psathyrellaceae</taxon>
        <taxon>Coprinopsis</taxon>
    </lineage>
</organism>
<gene>
    <name evidence="1" type="ORF">FA15DRAFT_757245</name>
</gene>
<dbReference type="Proteomes" id="UP000307440">
    <property type="component" value="Unassembled WGS sequence"/>
</dbReference>
<dbReference type="OrthoDB" id="4069699at2759"/>